<protein>
    <recommendedName>
        <fullName evidence="3">DKNYY family</fullName>
    </recommendedName>
</protein>
<dbReference type="AlphaFoldDB" id="A0A484ZPC3"/>
<dbReference type="PROSITE" id="PS51257">
    <property type="entry name" value="PROKAR_LIPOPROTEIN"/>
    <property type="match status" value="1"/>
</dbReference>
<dbReference type="EMBL" id="CAADJA010000002">
    <property type="protein sequence ID" value="VFS49656.1"/>
    <property type="molecule type" value="Genomic_DNA"/>
</dbReference>
<proteinExistence type="predicted"/>
<dbReference type="Pfam" id="PF13644">
    <property type="entry name" value="DKNYY"/>
    <property type="match status" value="1"/>
</dbReference>
<evidence type="ECO:0008006" key="3">
    <source>
        <dbReference type="Google" id="ProtNLM"/>
    </source>
</evidence>
<sequence length="467" mass="53316">MELKTLGSLAGLWFFSGAALACSPIFYEYRYAAKYGQLVYERWSEDKTVSIAQRLAGVNLAKFHRVLPLDKDPKSWVDGVRYFNDANYFTDNKQVLYNGQVLANSPDLPAIDAKTFRQPFNNFSFAVDKSSIYYQGKRTDDNTGAKRVDLSTLKPVDEHILMDANNLYHAGKFIGVADGYKVLKTQQYVIGSYCSQGLNIIARNRDTLFVNGIAIPGDADSFKIKRWMPDIVLDYSDSRGSHTYGYGKTEQEIVAKLADQKEYVYQGFYPARDKVYYTKSVEPKTFHWQLVDIPGVDPESFSIVNSRVATDGRQLYVLKGKLDGHSPLSLSTITLDSSITQVSEPYVVGLSNVYFINRDGVQIFDLQGKFVPLNDYFSHDDRYIYMFNDPYHHRPVQRFKTKNAQAVRLKEPERIDSDLITQEGIYLFGGEFQPIITASEFQTINNRFIVVYFWSDFIFGGFESILI</sequence>
<reference evidence="1 2" key="1">
    <citation type="submission" date="2019-03" db="EMBL/GenBank/DDBJ databases">
        <authorList>
            <consortium name="Pathogen Informatics"/>
        </authorList>
    </citation>
    <scope>NUCLEOTIDE SEQUENCE [LARGE SCALE GENOMIC DNA]</scope>
    <source>
        <strain evidence="1 2">NCTC12282</strain>
    </source>
</reference>
<dbReference type="Proteomes" id="UP000373449">
    <property type="component" value="Unassembled WGS sequence"/>
</dbReference>
<dbReference type="InterPro" id="IPR027375">
    <property type="entry name" value="DKNYY"/>
</dbReference>
<organism evidence="1 2">
    <name type="scientific">Budvicia aquatica</name>
    <dbReference type="NCBI Taxonomy" id="82979"/>
    <lineage>
        <taxon>Bacteria</taxon>
        <taxon>Pseudomonadati</taxon>
        <taxon>Pseudomonadota</taxon>
        <taxon>Gammaproteobacteria</taxon>
        <taxon>Enterobacterales</taxon>
        <taxon>Budviciaceae</taxon>
        <taxon>Budvicia</taxon>
    </lineage>
</organism>
<gene>
    <name evidence="1" type="ORF">NCTC12282_04089</name>
</gene>
<dbReference type="RefSeq" id="WP_134531297.1">
    <property type="nucleotide sequence ID" value="NZ_CAADJA010000002.1"/>
</dbReference>
<accession>A0A484ZPC3</accession>
<evidence type="ECO:0000313" key="2">
    <source>
        <dbReference type="Proteomes" id="UP000373449"/>
    </source>
</evidence>
<evidence type="ECO:0000313" key="1">
    <source>
        <dbReference type="EMBL" id="VFS49656.1"/>
    </source>
</evidence>
<name>A0A484ZPC3_9GAMM</name>